<feature type="region of interest" description="Disordered" evidence="1">
    <location>
        <begin position="210"/>
        <end position="261"/>
    </location>
</feature>
<evidence type="ECO:0008006" key="4">
    <source>
        <dbReference type="Google" id="ProtNLM"/>
    </source>
</evidence>
<gene>
    <name evidence="2" type="ORF">CA3LBN_000265</name>
</gene>
<proteinExistence type="predicted"/>
<accession>A0ABX8HZT4</accession>
<feature type="compositionally biased region" description="Polar residues" evidence="1">
    <location>
        <begin position="43"/>
        <end position="67"/>
    </location>
</feature>
<feature type="compositionally biased region" description="Basic and acidic residues" evidence="1">
    <location>
        <begin position="161"/>
        <end position="181"/>
    </location>
</feature>
<evidence type="ECO:0000313" key="3">
    <source>
        <dbReference type="Proteomes" id="UP000825434"/>
    </source>
</evidence>
<protein>
    <recommendedName>
        <fullName evidence="4">C2H2-type domain-containing protein</fullName>
    </recommendedName>
</protein>
<feature type="region of interest" description="Disordered" evidence="1">
    <location>
        <begin position="43"/>
        <end position="82"/>
    </location>
</feature>
<feature type="region of interest" description="Disordered" evidence="1">
    <location>
        <begin position="134"/>
        <end position="195"/>
    </location>
</feature>
<evidence type="ECO:0000256" key="1">
    <source>
        <dbReference type="SAM" id="MobiDB-lite"/>
    </source>
</evidence>
<reference evidence="2 3" key="1">
    <citation type="submission" date="2021-06" db="EMBL/GenBank/DDBJ databases">
        <title>Candida outbreak in Lebanon.</title>
        <authorList>
            <person name="Finianos M."/>
        </authorList>
    </citation>
    <scope>NUCLEOTIDE SEQUENCE [LARGE SCALE GENOMIC DNA]</scope>
    <source>
        <strain evidence="2">CA3LBN</strain>
    </source>
</reference>
<dbReference type="EMBL" id="CP076661">
    <property type="protein sequence ID" value="QWU86047.1"/>
    <property type="molecule type" value="Genomic_DNA"/>
</dbReference>
<dbReference type="Gene3D" id="3.30.160.60">
    <property type="entry name" value="Classic Zinc Finger"/>
    <property type="match status" value="1"/>
</dbReference>
<name>A0ABX8HZT4_9ASCO</name>
<keyword evidence="3" id="KW-1185">Reference proteome</keyword>
<sequence length="403" mass="45679">MDAPGEAAILIRQSDLLPTILDILSYSRAKRDRNSSYASLSQLFPHNSDQQDASTNHPSRMTTSEPQPSEPFRVDEPDYHNPFMSAQADFTEQTNPSQAFYPSQLPMEMSSVNRSSSYPQNPQQLSYFQQYQQPHDLMPPMPMDYGERPSYGESSSYGDRSSFERSTYERNVNRPAERQSLVDDSGTSQKRSSSDDMLVHNAAGSLRHFAQPVPASQPSHLSSRESDDSSDSSFAESPVGLPVGESGFVPAPLSESNMMGSSSYPDMTTMVNSDRNLSVPLVETTFVDPTKCSICGKKISRDMIRHMWTHQTEKRFKCVFPKGSCQHKSGSFNRRYDFKKHLLNKHFQYDDVSAKREHNLREKLTQWGTCPCGRRFLSGDWLSQHILTKNESQKCPLLRQNSR</sequence>
<evidence type="ECO:0000313" key="2">
    <source>
        <dbReference type="EMBL" id="QWU86047.1"/>
    </source>
</evidence>
<organism evidence="2 3">
    <name type="scientific">Candidozyma haemuli</name>
    <dbReference type="NCBI Taxonomy" id="45357"/>
    <lineage>
        <taxon>Eukaryota</taxon>
        <taxon>Fungi</taxon>
        <taxon>Dikarya</taxon>
        <taxon>Ascomycota</taxon>
        <taxon>Saccharomycotina</taxon>
        <taxon>Pichiomycetes</taxon>
        <taxon>Metschnikowiaceae</taxon>
        <taxon>Candidozyma</taxon>
    </lineage>
</organism>
<dbReference type="Proteomes" id="UP000825434">
    <property type="component" value="Chromosome 1"/>
</dbReference>